<organism evidence="2">
    <name type="scientific">Arundo donax</name>
    <name type="common">Giant reed</name>
    <name type="synonym">Donax arundinaceus</name>
    <dbReference type="NCBI Taxonomy" id="35708"/>
    <lineage>
        <taxon>Eukaryota</taxon>
        <taxon>Viridiplantae</taxon>
        <taxon>Streptophyta</taxon>
        <taxon>Embryophyta</taxon>
        <taxon>Tracheophyta</taxon>
        <taxon>Spermatophyta</taxon>
        <taxon>Magnoliopsida</taxon>
        <taxon>Liliopsida</taxon>
        <taxon>Poales</taxon>
        <taxon>Poaceae</taxon>
        <taxon>PACMAD clade</taxon>
        <taxon>Arundinoideae</taxon>
        <taxon>Arundineae</taxon>
        <taxon>Arundo</taxon>
    </lineage>
</organism>
<dbReference type="EMBL" id="GBRH01199529">
    <property type="protein sequence ID" value="JAD98366.1"/>
    <property type="molecule type" value="Transcribed_RNA"/>
</dbReference>
<accession>A0A0A9EE66</accession>
<evidence type="ECO:0000313" key="2">
    <source>
        <dbReference type="EMBL" id="JAD98366.1"/>
    </source>
</evidence>
<name>A0A0A9EE66_ARUDO</name>
<evidence type="ECO:0000256" key="1">
    <source>
        <dbReference type="SAM" id="MobiDB-lite"/>
    </source>
</evidence>
<feature type="region of interest" description="Disordered" evidence="1">
    <location>
        <begin position="1"/>
        <end position="20"/>
    </location>
</feature>
<sequence>MTGTEDSGGSHIGSYRSAHT</sequence>
<protein>
    <submittedName>
        <fullName evidence="2">Uncharacterized protein</fullName>
    </submittedName>
</protein>
<reference evidence="2" key="2">
    <citation type="journal article" date="2015" name="Data Brief">
        <title>Shoot transcriptome of the giant reed, Arundo donax.</title>
        <authorList>
            <person name="Barrero R.A."/>
            <person name="Guerrero F.D."/>
            <person name="Moolhuijzen P."/>
            <person name="Goolsby J.A."/>
            <person name="Tidwell J."/>
            <person name="Bellgard S.E."/>
            <person name="Bellgard M.I."/>
        </authorList>
    </citation>
    <scope>NUCLEOTIDE SEQUENCE</scope>
    <source>
        <tissue evidence="2">Shoot tissue taken approximately 20 cm above the soil surface</tissue>
    </source>
</reference>
<proteinExistence type="predicted"/>
<reference evidence="2" key="1">
    <citation type="submission" date="2014-09" db="EMBL/GenBank/DDBJ databases">
        <authorList>
            <person name="Magalhaes I.L.F."/>
            <person name="Oliveira U."/>
            <person name="Santos F.R."/>
            <person name="Vidigal T.H.D.A."/>
            <person name="Brescovit A.D."/>
            <person name="Santos A.J."/>
        </authorList>
    </citation>
    <scope>NUCLEOTIDE SEQUENCE</scope>
    <source>
        <tissue evidence="2">Shoot tissue taken approximately 20 cm above the soil surface</tissue>
    </source>
</reference>
<dbReference type="AlphaFoldDB" id="A0A0A9EE66"/>